<proteinExistence type="inferred from homology"/>
<dbReference type="EMBL" id="WIXP02000016">
    <property type="protein sequence ID" value="KAF6198660.1"/>
    <property type="molecule type" value="Genomic_DNA"/>
</dbReference>
<gene>
    <name evidence="4" type="ORF">GE061_008412</name>
</gene>
<keyword evidence="5" id="KW-1185">Reference proteome</keyword>
<evidence type="ECO:0000313" key="4">
    <source>
        <dbReference type="EMBL" id="KAF6198660.1"/>
    </source>
</evidence>
<dbReference type="SUPFAM" id="SSF69572">
    <property type="entry name" value="Activating enzymes of the ubiquitin-like proteins"/>
    <property type="match status" value="1"/>
</dbReference>
<dbReference type="GO" id="GO:0019948">
    <property type="term" value="F:SUMO activating enzyme activity"/>
    <property type="evidence" value="ECO:0007669"/>
    <property type="project" value="TreeGrafter"/>
</dbReference>
<dbReference type="InterPro" id="IPR035985">
    <property type="entry name" value="Ubiquitin-activating_enz"/>
</dbReference>
<dbReference type="GO" id="GO:0016925">
    <property type="term" value="P:protein sumoylation"/>
    <property type="evidence" value="ECO:0007669"/>
    <property type="project" value="TreeGrafter"/>
</dbReference>
<dbReference type="Proteomes" id="UP000466442">
    <property type="component" value="Linkage Group LG16"/>
</dbReference>
<dbReference type="AlphaFoldDB" id="A0A8S9WNY2"/>
<organism evidence="4 5">
    <name type="scientific">Apolygus lucorum</name>
    <name type="common">Small green plant bug</name>
    <name type="synonym">Lygocoris lucorum</name>
    <dbReference type="NCBI Taxonomy" id="248454"/>
    <lineage>
        <taxon>Eukaryota</taxon>
        <taxon>Metazoa</taxon>
        <taxon>Ecdysozoa</taxon>
        <taxon>Arthropoda</taxon>
        <taxon>Hexapoda</taxon>
        <taxon>Insecta</taxon>
        <taxon>Pterygota</taxon>
        <taxon>Neoptera</taxon>
        <taxon>Paraneoptera</taxon>
        <taxon>Hemiptera</taxon>
        <taxon>Heteroptera</taxon>
        <taxon>Panheteroptera</taxon>
        <taxon>Cimicomorpha</taxon>
        <taxon>Miridae</taxon>
        <taxon>Mirini</taxon>
        <taxon>Apolygus</taxon>
    </lineage>
</organism>
<feature type="compositionally biased region" description="Pro residues" evidence="2">
    <location>
        <begin position="1"/>
        <end position="10"/>
    </location>
</feature>
<feature type="region of interest" description="Disordered" evidence="2">
    <location>
        <begin position="1"/>
        <end position="26"/>
    </location>
</feature>
<reference evidence="4" key="1">
    <citation type="journal article" date="2021" name="Mol. Ecol. Resour.">
        <title>Apolygus lucorum genome provides insights into omnivorousness and mesophyll feeding.</title>
        <authorList>
            <person name="Liu Y."/>
            <person name="Liu H."/>
            <person name="Wang H."/>
            <person name="Huang T."/>
            <person name="Liu B."/>
            <person name="Yang B."/>
            <person name="Yin L."/>
            <person name="Li B."/>
            <person name="Zhang Y."/>
            <person name="Zhang S."/>
            <person name="Jiang F."/>
            <person name="Zhang X."/>
            <person name="Ren Y."/>
            <person name="Wang B."/>
            <person name="Wang S."/>
            <person name="Lu Y."/>
            <person name="Wu K."/>
            <person name="Fan W."/>
            <person name="Wang G."/>
        </authorList>
    </citation>
    <scope>NUCLEOTIDE SEQUENCE</scope>
    <source>
        <strain evidence="4">12Hb</strain>
    </source>
</reference>
<dbReference type="PANTHER" id="PTHR10953">
    <property type="entry name" value="UBIQUITIN-ACTIVATING ENZYME E1"/>
    <property type="match status" value="1"/>
</dbReference>
<evidence type="ECO:0000259" key="3">
    <source>
        <dbReference type="Pfam" id="PF00899"/>
    </source>
</evidence>
<feature type="domain" description="THIF-type NAD/FAD binding fold" evidence="3">
    <location>
        <begin position="117"/>
        <end position="420"/>
    </location>
</feature>
<protein>
    <recommendedName>
        <fullName evidence="3">THIF-type NAD/FAD binding fold domain-containing protein</fullName>
    </recommendedName>
</protein>
<dbReference type="GO" id="GO:0031510">
    <property type="term" value="C:SUMO activating enzyme complex"/>
    <property type="evidence" value="ECO:0007669"/>
    <property type="project" value="TreeGrafter"/>
</dbReference>
<evidence type="ECO:0000256" key="2">
    <source>
        <dbReference type="SAM" id="MobiDB-lite"/>
    </source>
</evidence>
<dbReference type="Gene3D" id="3.40.50.720">
    <property type="entry name" value="NAD(P)-binding Rossmann-like Domain"/>
    <property type="match status" value="1"/>
</dbReference>
<dbReference type="PANTHER" id="PTHR10953:SF162">
    <property type="entry name" value="SUMO-ACTIVATING ENZYME SUBUNIT 1"/>
    <property type="match status" value="1"/>
</dbReference>
<evidence type="ECO:0000256" key="1">
    <source>
        <dbReference type="ARBA" id="ARBA00005673"/>
    </source>
</evidence>
<evidence type="ECO:0000313" key="5">
    <source>
        <dbReference type="Proteomes" id="UP000466442"/>
    </source>
</evidence>
<accession>A0A8S9WNY2</accession>
<comment type="caution">
    <text evidence="4">The sequence shown here is derived from an EMBL/GenBank/DDBJ whole genome shotgun (WGS) entry which is preliminary data.</text>
</comment>
<dbReference type="Pfam" id="PF00899">
    <property type="entry name" value="ThiF"/>
    <property type="match status" value="1"/>
</dbReference>
<dbReference type="InterPro" id="IPR000594">
    <property type="entry name" value="ThiF_NAD_FAD-bd"/>
</dbReference>
<sequence length="430" mass="48436">MRPLAALPPPKPKDPREASPLPHSLSSIQVDERVSLPRLGPPDTCLFTLGITDLTTSDFFKISRLQLDDDSTYPSRTEYNCTELDHLQKVYYVEVTSSSFKMVETSAQLTADEEKLYDRQIRLWGIESQKRLRSARLLLIGLGGLGAEVTKNIVLSGIKSVTLLDDKLSTKDLAFSQFLIPPEKIGENRAEASVERAQNLNPHVEVTSETFPLADLNQEYFSNSRWDVVVATGLDQDQLERLDGFCRKGGLKFFAGEVFGMFGYFFSDLNTHSFTKTVKTIPKKGVVKEESVKETSKFPTFSSAINQVFEKNSSQLRLLDPSYFVIKILLKFRAEKKRNPTDSDEDWDQLILLRDQELDKHHHPREKVPDEFLQAVVGAEVGPVCAIVGAVLSQEVIKAVSHKDEPHNNMFFFNPLNNKGTVQKLGKLES</sequence>
<name>A0A8S9WNY2_APOLU</name>
<dbReference type="GO" id="GO:0005737">
    <property type="term" value="C:cytoplasm"/>
    <property type="evidence" value="ECO:0007669"/>
    <property type="project" value="TreeGrafter"/>
</dbReference>
<dbReference type="InterPro" id="IPR045886">
    <property type="entry name" value="ThiF/MoeB/HesA"/>
</dbReference>
<comment type="similarity">
    <text evidence="1">Belongs to the ubiquitin-activating E1 family.</text>
</comment>
<dbReference type="OrthoDB" id="412647at2759"/>